<evidence type="ECO:0000313" key="2">
    <source>
        <dbReference type="Proteomes" id="UP000245674"/>
    </source>
</evidence>
<sequence length="313" mass="33917">MGLFKRNKKMPQPTDRIEWVTATARRILAERGIEATVQHGEKPEDVMLIDADGRCYPLFTMLAKTDGASIAEAEDIIADHISPLLTFDKTLDIANFSPEELRLRIRTRLLHASEGQPDGPSLRYARPFSDGIVIALCIDLPNAVMMLSDENIRTLALGEDELYAFGQLNTDREAIDQRYEASPGVEVIVGNSLFTASKAANLPAVIGSAPFGTFFTIPYRHMLITLPLTGPETLEAVQQLVGVTMQAIGDGLVPGGVLSLNVHFSRGGVVTPVSSIDETGKITLRVDERLRQALEDSATNGEDLGTAEGSVDS</sequence>
<dbReference type="RefSeq" id="WP_243411139.1">
    <property type="nucleotide sequence ID" value="NZ_QGDV01000007.1"/>
</dbReference>
<protein>
    <submittedName>
        <fullName evidence="1">Uncharacterized protein</fullName>
    </submittedName>
</protein>
<gene>
    <name evidence="1" type="ORF">B0H03_10787</name>
</gene>
<dbReference type="EMBL" id="QGDV01000007">
    <property type="protein sequence ID" value="PWJ63618.1"/>
    <property type="molecule type" value="Genomic_DNA"/>
</dbReference>
<dbReference type="Proteomes" id="UP000245674">
    <property type="component" value="Unassembled WGS sequence"/>
</dbReference>
<keyword evidence="2" id="KW-1185">Reference proteome</keyword>
<comment type="caution">
    <text evidence="1">The sequence shown here is derived from an EMBL/GenBank/DDBJ whole genome shotgun (WGS) entry which is preliminary data.</text>
</comment>
<proteinExistence type="predicted"/>
<reference evidence="1 2" key="1">
    <citation type="submission" date="2018-03" db="EMBL/GenBank/DDBJ databases">
        <title>Genomic Encyclopedia of Type Strains, Phase III (KMG-III): the genomes of soil and plant-associated and newly described type strains.</title>
        <authorList>
            <person name="Whitman W."/>
        </authorList>
    </citation>
    <scope>NUCLEOTIDE SEQUENCE [LARGE SCALE GENOMIC DNA]</scope>
    <source>
        <strain evidence="1 2">VKM Ac-1602</strain>
    </source>
</reference>
<evidence type="ECO:0000313" key="1">
    <source>
        <dbReference type="EMBL" id="PWJ63618.1"/>
    </source>
</evidence>
<organism evidence="1 2">
    <name type="scientific">Rathayibacter iranicus NCPPB 2253 = VKM Ac-1602</name>
    <dbReference type="NCBI Taxonomy" id="1328868"/>
    <lineage>
        <taxon>Bacteria</taxon>
        <taxon>Bacillati</taxon>
        <taxon>Actinomycetota</taxon>
        <taxon>Actinomycetes</taxon>
        <taxon>Micrococcales</taxon>
        <taxon>Microbacteriaceae</taxon>
        <taxon>Rathayibacter</taxon>
    </lineage>
</organism>
<name>A0ABX5LBQ3_9MICO</name>
<accession>A0ABX5LBQ3</accession>